<comment type="caution">
    <text evidence="1">The sequence shown here is derived from an EMBL/GenBank/DDBJ whole genome shotgun (WGS) entry which is preliminary data.</text>
</comment>
<dbReference type="RefSeq" id="WP_185349417.1">
    <property type="nucleotide sequence ID" value="NZ_JAASTV010000039.1"/>
</dbReference>
<dbReference type="EMBL" id="JAASUB010000040">
    <property type="protein sequence ID" value="MBC1511286.1"/>
    <property type="molecule type" value="Genomic_DNA"/>
</dbReference>
<sequence length="138" mass="15225">MGRNSKTNQQKPKALPIDSITNTLNQAIDPEVYKDSTPIINEDIVSSSKNNTNASKNVSNNQKIFSFQNNDSEGVRKTYVVDSSIDNAIESIVTDKRTGKKIPGTKGFISKLVNNALRKELVSLGILPPSELEKNENY</sequence>
<reference evidence="1 2" key="1">
    <citation type="submission" date="2020-03" db="EMBL/GenBank/DDBJ databases">
        <title>Soil Listeria distribution.</title>
        <authorList>
            <person name="Liao J."/>
            <person name="Wiedmann M."/>
        </authorList>
    </citation>
    <scope>NUCLEOTIDE SEQUENCE [LARGE SCALE GENOMIC DNA]</scope>
    <source>
        <strain evidence="1 2">FSL L7-1515</strain>
    </source>
</reference>
<keyword evidence="2" id="KW-1185">Reference proteome</keyword>
<gene>
    <name evidence="1" type="ORF">HCJ59_15530</name>
</gene>
<proteinExistence type="predicted"/>
<organism evidence="1 2">
    <name type="scientific">Listeria immobilis</name>
    <dbReference type="NCBI Taxonomy" id="2713502"/>
    <lineage>
        <taxon>Bacteria</taxon>
        <taxon>Bacillati</taxon>
        <taxon>Bacillota</taxon>
        <taxon>Bacilli</taxon>
        <taxon>Bacillales</taxon>
        <taxon>Listeriaceae</taxon>
        <taxon>Listeria</taxon>
    </lineage>
</organism>
<dbReference type="Proteomes" id="UP000587800">
    <property type="component" value="Unassembled WGS sequence"/>
</dbReference>
<accession>A0ABR6T034</accession>
<evidence type="ECO:0000313" key="1">
    <source>
        <dbReference type="EMBL" id="MBC1511286.1"/>
    </source>
</evidence>
<name>A0ABR6T034_9LIST</name>
<evidence type="ECO:0000313" key="2">
    <source>
        <dbReference type="Proteomes" id="UP000587800"/>
    </source>
</evidence>
<protein>
    <submittedName>
        <fullName evidence="1">Uncharacterized protein</fullName>
    </submittedName>
</protein>